<evidence type="ECO:0000313" key="2">
    <source>
        <dbReference type="Proteomes" id="UP000630660"/>
    </source>
</evidence>
<sequence>MRRIIQLIILTSISAGAAEIIALGGGNHQAWVDDSTIILDGISWHSGALISEGITFRRTNLTIAAETGLIYQYEKYHDVLNFQDEFGEVYDSADAYWKYDNLIVPLHLKGSMDFASRINVGLGSGISVVRPLTGKSWMQQEKEEPLYEWELERDQMDTYLAFQIKGEAGIKIIPRLWIKAAVTGQYKVADLSAEVFVNKRAYFASLGLAFRL</sequence>
<dbReference type="EMBL" id="WJKJ01000024">
    <property type="protein sequence ID" value="MBD3363734.1"/>
    <property type="molecule type" value="Genomic_DNA"/>
</dbReference>
<protein>
    <recommendedName>
        <fullName evidence="3">Outer membrane protein beta-barrel domain-containing protein</fullName>
    </recommendedName>
</protein>
<dbReference type="AlphaFoldDB" id="A0A9D5QBQ8"/>
<evidence type="ECO:0000313" key="1">
    <source>
        <dbReference type="EMBL" id="MBD3363734.1"/>
    </source>
</evidence>
<gene>
    <name evidence="1" type="ORF">GF359_00810</name>
</gene>
<name>A0A9D5QBQ8_UNCW3</name>
<comment type="caution">
    <text evidence="1">The sequence shown here is derived from an EMBL/GenBank/DDBJ whole genome shotgun (WGS) entry which is preliminary data.</text>
</comment>
<organism evidence="1 2">
    <name type="scientific">candidate division WOR-3 bacterium</name>
    <dbReference type="NCBI Taxonomy" id="2052148"/>
    <lineage>
        <taxon>Bacteria</taxon>
        <taxon>Bacteria division WOR-3</taxon>
    </lineage>
</organism>
<reference evidence="1" key="1">
    <citation type="submission" date="2019-11" db="EMBL/GenBank/DDBJ databases">
        <title>Microbial mats filling the niche in hypersaline microbial mats.</title>
        <authorList>
            <person name="Wong H.L."/>
            <person name="Macleod F.I."/>
            <person name="White R.A. III"/>
            <person name="Burns B.P."/>
        </authorList>
    </citation>
    <scope>NUCLEOTIDE SEQUENCE</scope>
    <source>
        <strain evidence="1">Bin_327</strain>
    </source>
</reference>
<accession>A0A9D5QBQ8</accession>
<dbReference type="Proteomes" id="UP000630660">
    <property type="component" value="Unassembled WGS sequence"/>
</dbReference>
<proteinExistence type="predicted"/>
<evidence type="ECO:0008006" key="3">
    <source>
        <dbReference type="Google" id="ProtNLM"/>
    </source>
</evidence>